<evidence type="ECO:0000313" key="1">
    <source>
        <dbReference type="EMBL" id="MFD0871732.1"/>
    </source>
</evidence>
<name>A0ABW3DE58_9BACL</name>
<dbReference type="EMBL" id="JBHTIU010000088">
    <property type="protein sequence ID" value="MFD0871732.1"/>
    <property type="molecule type" value="Genomic_DNA"/>
</dbReference>
<evidence type="ECO:0000313" key="2">
    <source>
        <dbReference type="Proteomes" id="UP001597120"/>
    </source>
</evidence>
<dbReference type="Proteomes" id="UP001597120">
    <property type="component" value="Unassembled WGS sequence"/>
</dbReference>
<gene>
    <name evidence="1" type="ORF">ACFQ03_21620</name>
</gene>
<keyword evidence="2" id="KW-1185">Reference proteome</keyword>
<reference evidence="2" key="1">
    <citation type="journal article" date="2019" name="Int. J. Syst. Evol. Microbiol.">
        <title>The Global Catalogue of Microorganisms (GCM) 10K type strain sequencing project: providing services to taxonomists for standard genome sequencing and annotation.</title>
        <authorList>
            <consortium name="The Broad Institute Genomics Platform"/>
            <consortium name="The Broad Institute Genome Sequencing Center for Infectious Disease"/>
            <person name="Wu L."/>
            <person name="Ma J."/>
        </authorList>
    </citation>
    <scope>NUCLEOTIDE SEQUENCE [LARGE SCALE GENOMIC DNA]</scope>
    <source>
        <strain evidence="2">CCUG 57263</strain>
    </source>
</reference>
<accession>A0ABW3DE58</accession>
<comment type="caution">
    <text evidence="1">The sequence shown here is derived from an EMBL/GenBank/DDBJ whole genome shotgun (WGS) entry which is preliminary data.</text>
</comment>
<proteinExistence type="predicted"/>
<organism evidence="1 2">
    <name type="scientific">Paenibacillus residui</name>
    <dbReference type="NCBI Taxonomy" id="629724"/>
    <lineage>
        <taxon>Bacteria</taxon>
        <taxon>Bacillati</taxon>
        <taxon>Bacillota</taxon>
        <taxon>Bacilli</taxon>
        <taxon>Bacillales</taxon>
        <taxon>Paenibacillaceae</taxon>
        <taxon>Paenibacillus</taxon>
    </lineage>
</organism>
<sequence length="58" mass="6790">MIFDIHVAEKKLKVSFGLPDMNPWHEVDMDAPVGLQEIVCKYNNVNIENPEQFWRGMD</sequence>
<protein>
    <submittedName>
        <fullName evidence="1">Uncharacterized protein</fullName>
    </submittedName>
</protein>
<dbReference type="RefSeq" id="WP_379290909.1">
    <property type="nucleotide sequence ID" value="NZ_JBHTIU010000088.1"/>
</dbReference>